<dbReference type="Proteomes" id="UP001163046">
    <property type="component" value="Unassembled WGS sequence"/>
</dbReference>
<dbReference type="Gene3D" id="3.40.50.12780">
    <property type="entry name" value="N-terminal domain of ligase-like"/>
    <property type="match status" value="1"/>
</dbReference>
<keyword evidence="2" id="KW-1185">Reference proteome</keyword>
<dbReference type="AlphaFoldDB" id="A0A9W9ZH25"/>
<dbReference type="PANTHER" id="PTHR22754">
    <property type="entry name" value="DISCO-INTERACTING PROTEIN 2 DIP2 -RELATED"/>
    <property type="match status" value="1"/>
</dbReference>
<dbReference type="OrthoDB" id="69964at2759"/>
<dbReference type="PANTHER" id="PTHR22754:SF32">
    <property type="entry name" value="DISCO-INTERACTING PROTEIN 2"/>
    <property type="match status" value="1"/>
</dbReference>
<comment type="caution">
    <text evidence="1">The sequence shown here is derived from an EMBL/GenBank/DDBJ whole genome shotgun (WGS) entry which is preliminary data.</text>
</comment>
<gene>
    <name evidence="1" type="primary">DIP2_2</name>
    <name evidence="1" type="ORF">OS493_040487</name>
</gene>
<dbReference type="SUPFAM" id="SSF56801">
    <property type="entry name" value="Acetyl-CoA synthetase-like"/>
    <property type="match status" value="1"/>
</dbReference>
<sequence length="108" mass="11512">MIIGVGREGKFGGSDSQMVSFAVDTLSDSCGARKYRHSLCLLESGKILPGVKVVIANPETKGMCADSHLGEIWANSPHSGSGYFMTGEDTQTDDRFNAKLTTGGLERL</sequence>
<reference evidence="1" key="1">
    <citation type="submission" date="2023-01" db="EMBL/GenBank/DDBJ databases">
        <title>Genome assembly of the deep-sea coral Lophelia pertusa.</title>
        <authorList>
            <person name="Herrera S."/>
            <person name="Cordes E."/>
        </authorList>
    </citation>
    <scope>NUCLEOTIDE SEQUENCE</scope>
    <source>
        <strain evidence="1">USNM1676648</strain>
        <tissue evidence="1">Polyp</tissue>
    </source>
</reference>
<dbReference type="EMBL" id="MU826263">
    <property type="protein sequence ID" value="KAJ7381557.1"/>
    <property type="molecule type" value="Genomic_DNA"/>
</dbReference>
<name>A0A9W9ZH25_9CNID</name>
<feature type="non-terminal residue" evidence="1">
    <location>
        <position position="108"/>
    </location>
</feature>
<protein>
    <submittedName>
        <fullName evidence="1">Beta transducin</fullName>
    </submittedName>
</protein>
<evidence type="ECO:0000313" key="1">
    <source>
        <dbReference type="EMBL" id="KAJ7381557.1"/>
    </source>
</evidence>
<dbReference type="InterPro" id="IPR042099">
    <property type="entry name" value="ANL_N_sf"/>
</dbReference>
<evidence type="ECO:0000313" key="2">
    <source>
        <dbReference type="Proteomes" id="UP001163046"/>
    </source>
</evidence>
<accession>A0A9W9ZH25</accession>
<organism evidence="1 2">
    <name type="scientific">Desmophyllum pertusum</name>
    <dbReference type="NCBI Taxonomy" id="174260"/>
    <lineage>
        <taxon>Eukaryota</taxon>
        <taxon>Metazoa</taxon>
        <taxon>Cnidaria</taxon>
        <taxon>Anthozoa</taxon>
        <taxon>Hexacorallia</taxon>
        <taxon>Scleractinia</taxon>
        <taxon>Caryophylliina</taxon>
        <taxon>Caryophylliidae</taxon>
        <taxon>Desmophyllum</taxon>
    </lineage>
</organism>
<proteinExistence type="predicted"/>